<reference evidence="1 2" key="1">
    <citation type="submission" date="2020-08" db="EMBL/GenBank/DDBJ databases">
        <title>A novel species.</title>
        <authorList>
            <person name="Gao J."/>
        </authorList>
    </citation>
    <scope>NUCLEOTIDE SEQUENCE [LARGE SCALE GENOMIC DNA]</scope>
    <source>
        <strain evidence="1 2">CRXT-G-22</strain>
    </source>
</reference>
<dbReference type="AlphaFoldDB" id="A0A7H0I652"/>
<accession>A0A7H0I652</accession>
<sequence length="360" mass="39687">MSAPYEAPALTSPGHAAFHLARAAGSAPSVHNTQPWSFVDEGGDHGFELHADPGRRLPLTDPGGRQMVISCGAALFNVRVAARHLGFQPVVTPFPDLTRPDFLARVRWGAHAAVTREVTAWERAMTLRHTHRGPFGPEPLPWPFVEELRDQARAEGALLQTIDDPARLRILARAVRDAESAHRAAPGHVAEVSGEAGPARRPWRERVPYEACRTDPDRTLLSGRDYAGRRVECDNGVRRWSERSGTVVVLSTVHDTRAEWLRAGQALQRVLLCAAVHGVMAAFHTQPLEFPARRAEVQERLTGDQIPQLILRLGHTSQAWPTPRRRPAETLAAVFPREQARRPRTAEVTTAVVRAATGRA</sequence>
<protein>
    <recommendedName>
        <fullName evidence="3">Nitroreductase</fullName>
    </recommendedName>
</protein>
<dbReference type="GO" id="GO:0016491">
    <property type="term" value="F:oxidoreductase activity"/>
    <property type="evidence" value="ECO:0007669"/>
    <property type="project" value="InterPro"/>
</dbReference>
<proteinExistence type="predicted"/>
<dbReference type="Proteomes" id="UP000516052">
    <property type="component" value="Chromosome"/>
</dbReference>
<dbReference type="KEGG" id="sroi:IAG44_01470"/>
<dbReference type="SUPFAM" id="SSF55469">
    <property type="entry name" value="FMN-dependent nitroreductase-like"/>
    <property type="match status" value="2"/>
</dbReference>
<evidence type="ECO:0008006" key="3">
    <source>
        <dbReference type="Google" id="ProtNLM"/>
    </source>
</evidence>
<name>A0A7H0I652_9ACTN</name>
<dbReference type="EMBL" id="CP060828">
    <property type="protein sequence ID" value="QNP68268.1"/>
    <property type="molecule type" value="Genomic_DNA"/>
</dbReference>
<organism evidence="1 2">
    <name type="scientific">Streptomyces roseirectus</name>
    <dbReference type="NCBI Taxonomy" id="2768066"/>
    <lineage>
        <taxon>Bacteria</taxon>
        <taxon>Bacillati</taxon>
        <taxon>Actinomycetota</taxon>
        <taxon>Actinomycetes</taxon>
        <taxon>Kitasatosporales</taxon>
        <taxon>Streptomycetaceae</taxon>
        <taxon>Streptomyces</taxon>
    </lineage>
</organism>
<evidence type="ECO:0000313" key="2">
    <source>
        <dbReference type="Proteomes" id="UP000516052"/>
    </source>
</evidence>
<dbReference type="RefSeq" id="WP_187745310.1">
    <property type="nucleotide sequence ID" value="NZ_CP060828.1"/>
</dbReference>
<gene>
    <name evidence="1" type="ORF">IAG44_01470</name>
</gene>
<dbReference type="Gene3D" id="3.40.109.10">
    <property type="entry name" value="NADH Oxidase"/>
    <property type="match status" value="1"/>
</dbReference>
<dbReference type="InterPro" id="IPR000415">
    <property type="entry name" value="Nitroreductase-like"/>
</dbReference>
<keyword evidence="2" id="KW-1185">Reference proteome</keyword>
<dbReference type="NCBIfam" id="NF047509">
    <property type="entry name" value="Rv3131_FMN_oxido"/>
    <property type="match status" value="1"/>
</dbReference>
<evidence type="ECO:0000313" key="1">
    <source>
        <dbReference type="EMBL" id="QNP68268.1"/>
    </source>
</evidence>